<organism evidence="6 7">
    <name type="scientific">Haematococcus lacustris</name>
    <name type="common">Green alga</name>
    <name type="synonym">Haematococcus pluvialis</name>
    <dbReference type="NCBI Taxonomy" id="44745"/>
    <lineage>
        <taxon>Eukaryota</taxon>
        <taxon>Viridiplantae</taxon>
        <taxon>Chlorophyta</taxon>
        <taxon>core chlorophytes</taxon>
        <taxon>Chlorophyceae</taxon>
        <taxon>CS clade</taxon>
        <taxon>Chlamydomonadales</taxon>
        <taxon>Haematococcaceae</taxon>
        <taxon>Haematococcus</taxon>
    </lineage>
</organism>
<feature type="region of interest" description="Disordered" evidence="4">
    <location>
        <begin position="301"/>
        <end position="332"/>
    </location>
</feature>
<accession>A0A6A0AF79</accession>
<evidence type="ECO:0000313" key="6">
    <source>
        <dbReference type="EMBL" id="GFH31549.1"/>
    </source>
</evidence>
<evidence type="ECO:0000256" key="2">
    <source>
        <dbReference type="ARBA" id="ARBA00023127"/>
    </source>
</evidence>
<comment type="caution">
    <text evidence="6">The sequence shown here is derived from an EMBL/GenBank/DDBJ whole genome shotgun (WGS) entry which is preliminary data.</text>
</comment>
<evidence type="ECO:0000256" key="4">
    <source>
        <dbReference type="SAM" id="MobiDB-lite"/>
    </source>
</evidence>
<dbReference type="InterPro" id="IPR036915">
    <property type="entry name" value="Cyclin-like_sf"/>
</dbReference>
<dbReference type="GO" id="GO:0051301">
    <property type="term" value="P:cell division"/>
    <property type="evidence" value="ECO:0007669"/>
    <property type="project" value="UniProtKB-KW"/>
</dbReference>
<name>A0A6A0AF79_HAELA</name>
<dbReference type="InterPro" id="IPR006671">
    <property type="entry name" value="Cyclin_N"/>
</dbReference>
<keyword evidence="1" id="KW-0132">Cell division</keyword>
<gene>
    <name evidence="6" type="ORF">HaLaN_30613</name>
</gene>
<keyword evidence="7" id="KW-1185">Reference proteome</keyword>
<reference evidence="6 7" key="1">
    <citation type="submission" date="2020-02" db="EMBL/GenBank/DDBJ databases">
        <title>Draft genome sequence of Haematococcus lacustris strain NIES-144.</title>
        <authorList>
            <person name="Morimoto D."/>
            <person name="Nakagawa S."/>
            <person name="Yoshida T."/>
            <person name="Sawayama S."/>
        </authorList>
    </citation>
    <scope>NUCLEOTIDE SEQUENCE [LARGE SCALE GENOMIC DNA]</scope>
    <source>
        <strain evidence="6 7">NIES-144</strain>
    </source>
</reference>
<dbReference type="AlphaFoldDB" id="A0A6A0AF79"/>
<feature type="non-terminal residue" evidence="6">
    <location>
        <position position="332"/>
    </location>
</feature>
<protein>
    <submittedName>
        <fullName evidence="6">Cyclin-A2-like</fullName>
    </submittedName>
</protein>
<dbReference type="SMART" id="SM01332">
    <property type="entry name" value="Cyclin_C"/>
    <property type="match status" value="1"/>
</dbReference>
<dbReference type="PANTHER" id="PTHR10177">
    <property type="entry name" value="CYCLINS"/>
    <property type="match status" value="1"/>
</dbReference>
<sequence length="332" mass="36334">FVSQALLPGGHRFTALLGVTCLWTASKYEEVQSPTASEMVNIIADSYSVHQLLALEVSLLHGLHWELSHPTPLAFLHLYLQAMQVAPGALSCLADCLLELSLLDVGGSAVQQGSAALQPSRIAALALSTALTRAGQPERVSSVMQLAAWDNQHCIAHLAQALLQEFDHRQACLAQNQYCPIMARYANAQLRLDLAASALQPVARSTRSHAVSYPPSLGSNPSPQHHALLPEAAPQQKQQVVTSQQCMARGQEQCTRPEPSHLAVQPHLPAGPWSSCCPEPSSIPNSAREPAKTIRLQRWLSQAAEQQDQQHWQHQQDQQQECENDLDLPEPW</sequence>
<dbReference type="InterPro" id="IPR039361">
    <property type="entry name" value="Cyclin"/>
</dbReference>
<dbReference type="InterPro" id="IPR004367">
    <property type="entry name" value="Cyclin_C-dom"/>
</dbReference>
<dbReference type="SUPFAM" id="SSF47954">
    <property type="entry name" value="Cyclin-like"/>
    <property type="match status" value="2"/>
</dbReference>
<keyword evidence="3" id="KW-0131">Cell cycle</keyword>
<keyword evidence="2" id="KW-0195">Cyclin</keyword>
<feature type="domain" description="Cyclin C-terminal" evidence="5">
    <location>
        <begin position="70"/>
        <end position="203"/>
    </location>
</feature>
<evidence type="ECO:0000313" key="7">
    <source>
        <dbReference type="Proteomes" id="UP000485058"/>
    </source>
</evidence>
<dbReference type="Gene3D" id="1.10.472.10">
    <property type="entry name" value="Cyclin-like"/>
    <property type="match status" value="2"/>
</dbReference>
<evidence type="ECO:0000256" key="1">
    <source>
        <dbReference type="ARBA" id="ARBA00022618"/>
    </source>
</evidence>
<evidence type="ECO:0000256" key="3">
    <source>
        <dbReference type="ARBA" id="ARBA00023306"/>
    </source>
</evidence>
<dbReference type="Proteomes" id="UP000485058">
    <property type="component" value="Unassembled WGS sequence"/>
</dbReference>
<feature type="non-terminal residue" evidence="6">
    <location>
        <position position="1"/>
    </location>
</feature>
<dbReference type="EMBL" id="BLLF01005713">
    <property type="protein sequence ID" value="GFH31549.1"/>
    <property type="molecule type" value="Genomic_DNA"/>
</dbReference>
<evidence type="ECO:0000259" key="5">
    <source>
        <dbReference type="SMART" id="SM01332"/>
    </source>
</evidence>
<feature type="region of interest" description="Disordered" evidence="4">
    <location>
        <begin position="207"/>
        <end position="227"/>
    </location>
</feature>
<proteinExistence type="predicted"/>
<feature type="compositionally biased region" description="Acidic residues" evidence="4">
    <location>
        <begin position="320"/>
        <end position="332"/>
    </location>
</feature>
<dbReference type="Pfam" id="PF00134">
    <property type="entry name" value="Cyclin_N"/>
    <property type="match status" value="1"/>
</dbReference>
<feature type="compositionally biased region" description="Low complexity" evidence="4">
    <location>
        <begin position="302"/>
        <end position="319"/>
    </location>
</feature>